<dbReference type="Gene3D" id="2.30.30.40">
    <property type="entry name" value="SH3 Domains"/>
    <property type="match status" value="1"/>
</dbReference>
<dbReference type="PANTHER" id="PTHR14167">
    <property type="entry name" value="SH3 DOMAIN-CONTAINING"/>
    <property type="match status" value="1"/>
</dbReference>
<comment type="caution">
    <text evidence="10">The sequence shown here is derived from an EMBL/GenBank/DDBJ whole genome shotgun (WGS) entry which is preliminary data.</text>
</comment>
<organism evidence="10 11">
    <name type="scientific">Lobosporangium transversale</name>
    <dbReference type="NCBI Taxonomy" id="64571"/>
    <lineage>
        <taxon>Eukaryota</taxon>
        <taxon>Fungi</taxon>
        <taxon>Fungi incertae sedis</taxon>
        <taxon>Mucoromycota</taxon>
        <taxon>Mortierellomycotina</taxon>
        <taxon>Mortierellomycetes</taxon>
        <taxon>Mortierellales</taxon>
        <taxon>Mortierellaceae</taxon>
        <taxon>Lobosporangium</taxon>
    </lineage>
</organism>
<evidence type="ECO:0000256" key="3">
    <source>
        <dbReference type="ARBA" id="ARBA00023054"/>
    </source>
</evidence>
<accession>A0A1Y2GBB0</accession>
<comment type="subcellular location">
    <subcellularLocation>
        <location evidence="1">Membrane</location>
        <topology evidence="1">Peripheral membrane protein</topology>
    </subcellularLocation>
</comment>
<dbReference type="InterPro" id="IPR036028">
    <property type="entry name" value="SH3-like_dom_sf"/>
</dbReference>
<evidence type="ECO:0000256" key="6">
    <source>
        <dbReference type="SAM" id="MobiDB-lite"/>
    </source>
</evidence>
<evidence type="ECO:0000313" key="10">
    <source>
        <dbReference type="EMBL" id="ORZ04408.1"/>
    </source>
</evidence>
<evidence type="ECO:0000259" key="9">
    <source>
        <dbReference type="PROSITE" id="PS50002"/>
    </source>
</evidence>
<feature type="compositionally biased region" description="Polar residues" evidence="6">
    <location>
        <begin position="492"/>
        <end position="525"/>
    </location>
</feature>
<reference evidence="10 11" key="1">
    <citation type="submission" date="2016-07" db="EMBL/GenBank/DDBJ databases">
        <title>Pervasive Adenine N6-methylation of Active Genes in Fungi.</title>
        <authorList>
            <consortium name="DOE Joint Genome Institute"/>
            <person name="Mondo S.J."/>
            <person name="Dannebaum R.O."/>
            <person name="Kuo R.C."/>
            <person name="Labutti K."/>
            <person name="Haridas S."/>
            <person name="Kuo A."/>
            <person name="Salamov A."/>
            <person name="Ahrendt S.R."/>
            <person name="Lipzen A."/>
            <person name="Sullivan W."/>
            <person name="Andreopoulos W.B."/>
            <person name="Clum A."/>
            <person name="Lindquist E."/>
            <person name="Daum C."/>
            <person name="Ramamoorthy G.K."/>
            <person name="Gryganskyi A."/>
            <person name="Culley D."/>
            <person name="Magnuson J.K."/>
            <person name="James T.Y."/>
            <person name="O'Malley M.A."/>
            <person name="Stajich J.E."/>
            <person name="Spatafora J.W."/>
            <person name="Visel A."/>
            <person name="Grigoriev I.V."/>
        </authorList>
    </citation>
    <scope>NUCLEOTIDE SEQUENCE [LARGE SCALE GENOMIC DNA]</scope>
    <source>
        <strain evidence="10 11">NRRL 3116</strain>
    </source>
</reference>
<name>A0A1Y2GBB0_9FUNG</name>
<dbReference type="RefSeq" id="XP_021876516.1">
    <property type="nucleotide sequence ID" value="XM_022025774.1"/>
</dbReference>
<evidence type="ECO:0000256" key="5">
    <source>
        <dbReference type="PROSITE-ProRule" id="PRU00192"/>
    </source>
</evidence>
<evidence type="ECO:0000313" key="11">
    <source>
        <dbReference type="Proteomes" id="UP000193648"/>
    </source>
</evidence>
<dbReference type="PANTHER" id="PTHR14167:SF81">
    <property type="entry name" value="ENDOPHILIN-A"/>
    <property type="match status" value="1"/>
</dbReference>
<keyword evidence="8" id="KW-0732">Signal</keyword>
<evidence type="ECO:0000256" key="7">
    <source>
        <dbReference type="SAM" id="Phobius"/>
    </source>
</evidence>
<keyword evidence="2 5" id="KW-0728">SH3 domain</keyword>
<evidence type="ECO:0000256" key="4">
    <source>
        <dbReference type="ARBA" id="ARBA00023136"/>
    </source>
</evidence>
<sequence>MIFTTGTSSTQHKQQQPAAAARWLARTLLSFTILAAGAQAACVSLAASKACPSYSSYAVDTSIVKHVAAHYIRMQPFANVEEFDRAVFNATGFQTSSDCTEYNNTVRIPYQNTLLCTIAVQHANSMKCKSKRSGSSSMCVSSCSLYEQGLSTMIKSRCPKATNALKQLAEVSVICSRKNPDEWQGLNSNTPGCVDSLKNEASTCGLSTLANKCEFCKTNSTNACCNDAASVCKYPTTAAPSATNSSSSPSATSSVTPPVSSKSGLSVGAMGGIIGGSVGGIILFSFIICMCHRRGNRHEAPKENAPARQISNNSARYNISSPKLQEEGFVSAAPIPMTALPPIKNNPSPMVVAGAAGAGVGAGAVAAGTGAIAVAGRGANTKQSYCQAVFPYQASMEDELDLTAGDIINVQRVFDDGWAVGVNLNTSREGAFPIVCVVFVDESALDDEFEDVNMHTMMPMTLREEDERGRGRNTSRSPLHSRSASPVPLPRRNSSIRDSTLMISGTNPMTSSPLAATQNNSNNQW</sequence>
<dbReference type="AlphaFoldDB" id="A0A1Y2GBB0"/>
<proteinExistence type="predicted"/>
<feature type="region of interest" description="Disordered" evidence="6">
    <location>
        <begin position="459"/>
        <end position="525"/>
    </location>
</feature>
<dbReference type="EMBL" id="MCFF01000057">
    <property type="protein sequence ID" value="ORZ04408.1"/>
    <property type="molecule type" value="Genomic_DNA"/>
</dbReference>
<dbReference type="InParanoid" id="A0A1Y2GBB0"/>
<evidence type="ECO:0000256" key="2">
    <source>
        <dbReference type="ARBA" id="ARBA00022443"/>
    </source>
</evidence>
<feature type="compositionally biased region" description="Polar residues" evidence="6">
    <location>
        <begin position="472"/>
        <end position="484"/>
    </location>
</feature>
<dbReference type="InterPro" id="IPR050384">
    <property type="entry name" value="Endophilin_SH3RF"/>
</dbReference>
<evidence type="ECO:0000256" key="8">
    <source>
        <dbReference type="SAM" id="SignalP"/>
    </source>
</evidence>
<dbReference type="STRING" id="64571.A0A1Y2GBB0"/>
<keyword evidence="11" id="KW-1185">Reference proteome</keyword>
<feature type="domain" description="SH3" evidence="9">
    <location>
        <begin position="381"/>
        <end position="442"/>
    </location>
</feature>
<dbReference type="SMART" id="SM00326">
    <property type="entry name" value="SH3"/>
    <property type="match status" value="1"/>
</dbReference>
<dbReference type="OrthoDB" id="5340910at2759"/>
<feature type="signal peptide" evidence="8">
    <location>
        <begin position="1"/>
        <end position="40"/>
    </location>
</feature>
<keyword evidence="7" id="KW-1133">Transmembrane helix</keyword>
<feature type="region of interest" description="Disordered" evidence="6">
    <location>
        <begin position="240"/>
        <end position="261"/>
    </location>
</feature>
<dbReference type="GeneID" id="33567617"/>
<dbReference type="SUPFAM" id="SSF50044">
    <property type="entry name" value="SH3-domain"/>
    <property type="match status" value="1"/>
</dbReference>
<keyword evidence="4 7" id="KW-0472">Membrane</keyword>
<dbReference type="Pfam" id="PF00018">
    <property type="entry name" value="SH3_1"/>
    <property type="match status" value="1"/>
</dbReference>
<feature type="chain" id="PRO_5012688871" description="SH3 domain-containing protein" evidence="8">
    <location>
        <begin position="41"/>
        <end position="525"/>
    </location>
</feature>
<evidence type="ECO:0000256" key="1">
    <source>
        <dbReference type="ARBA" id="ARBA00004170"/>
    </source>
</evidence>
<feature type="transmembrane region" description="Helical" evidence="7">
    <location>
        <begin position="267"/>
        <end position="289"/>
    </location>
</feature>
<gene>
    <name evidence="10" type="ORF">BCR41DRAFT_362757</name>
</gene>
<dbReference type="InterPro" id="IPR001452">
    <property type="entry name" value="SH3_domain"/>
</dbReference>
<keyword evidence="3" id="KW-0175">Coiled coil</keyword>
<dbReference type="PROSITE" id="PS50002">
    <property type="entry name" value="SH3"/>
    <property type="match status" value="1"/>
</dbReference>
<protein>
    <recommendedName>
        <fullName evidence="9">SH3 domain-containing protein</fullName>
    </recommendedName>
</protein>
<dbReference type="Proteomes" id="UP000193648">
    <property type="component" value="Unassembled WGS sequence"/>
</dbReference>
<keyword evidence="7" id="KW-0812">Transmembrane</keyword>